<sequence length="373" mass="42845">MLKYMDIGVRLILIDGEGLEEEEFRAHIRKYPALELLYEQGLYVFDALNPALSIPVNSEDLFMATLYYTAFTCHNTLRKYPGLKNRNFVYFIQDFEPIFYAHNTGYVTALETYRYPHFGIYSTPFLQRWFREEKYGQYLFMATQNPEPAYSFGAEPAIKPWGIPSQSALENPNRVRKVIVYARMHADRNAYELTINALSQAVCHPVFATNWEIIGMGAPKDYFEYLGMPCGKKIVMKIRKNVPENEYRRLVQTGDVGLSLMISPHPSLPPFDLVAAGLVTVTNSFGTKTAPLLEAVSKNFVVVEPYLMGVVQGLVTAARRSQDVPQRLQNSANMNWESSWLGDRCYGPPLMNMVKHWFSVHEPLWPYEEVEED</sequence>
<evidence type="ECO:0008006" key="4">
    <source>
        <dbReference type="Google" id="ProtNLM"/>
    </source>
</evidence>
<proteinExistence type="predicted"/>
<dbReference type="Gene3D" id="3.40.50.2000">
    <property type="entry name" value="Glycogen Phosphorylase B"/>
    <property type="match status" value="1"/>
</dbReference>
<dbReference type="Gene3D" id="3.40.50.11090">
    <property type="match status" value="1"/>
</dbReference>
<dbReference type="InterPro" id="IPR055050">
    <property type="entry name" value="WsaF_C"/>
</dbReference>
<accession>A0A7S4CV53</accession>
<protein>
    <recommendedName>
        <fullName evidence="4">Glycosyl transferase family 1 domain-containing protein</fullName>
    </recommendedName>
</protein>
<evidence type="ECO:0000259" key="1">
    <source>
        <dbReference type="Pfam" id="PF21374"/>
    </source>
</evidence>
<feature type="domain" description="WsaF N-terminal" evidence="1">
    <location>
        <begin position="52"/>
        <end position="117"/>
    </location>
</feature>
<gene>
    <name evidence="3" type="ORF">EGYM00163_LOCUS18607</name>
</gene>
<dbReference type="Pfam" id="PF21374">
    <property type="entry name" value="WsaF_N"/>
    <property type="match status" value="1"/>
</dbReference>
<dbReference type="AlphaFoldDB" id="A0A7S4CV53"/>
<evidence type="ECO:0000259" key="2">
    <source>
        <dbReference type="Pfam" id="PF22772"/>
    </source>
</evidence>
<dbReference type="EMBL" id="HBJA01052515">
    <property type="protein sequence ID" value="CAE0807478.1"/>
    <property type="molecule type" value="Transcribed_RNA"/>
</dbReference>
<name>A0A7S4CV53_9EUGL</name>
<evidence type="ECO:0000313" key="3">
    <source>
        <dbReference type="EMBL" id="CAE0807478.1"/>
    </source>
</evidence>
<feature type="domain" description="WsaF C-terminal" evidence="2">
    <location>
        <begin position="176"/>
        <end position="314"/>
    </location>
</feature>
<dbReference type="Pfam" id="PF22772">
    <property type="entry name" value="WsaF_C"/>
    <property type="match status" value="1"/>
</dbReference>
<organism evidence="3">
    <name type="scientific">Eutreptiella gymnastica</name>
    <dbReference type="NCBI Taxonomy" id="73025"/>
    <lineage>
        <taxon>Eukaryota</taxon>
        <taxon>Discoba</taxon>
        <taxon>Euglenozoa</taxon>
        <taxon>Euglenida</taxon>
        <taxon>Spirocuta</taxon>
        <taxon>Euglenophyceae</taxon>
        <taxon>Eutreptiales</taxon>
        <taxon>Eutreptiaceae</taxon>
        <taxon>Eutreptiella</taxon>
    </lineage>
</organism>
<reference evidence="3" key="1">
    <citation type="submission" date="2021-01" db="EMBL/GenBank/DDBJ databases">
        <authorList>
            <person name="Corre E."/>
            <person name="Pelletier E."/>
            <person name="Niang G."/>
            <person name="Scheremetjew M."/>
            <person name="Finn R."/>
            <person name="Kale V."/>
            <person name="Holt S."/>
            <person name="Cochrane G."/>
            <person name="Meng A."/>
            <person name="Brown T."/>
            <person name="Cohen L."/>
        </authorList>
    </citation>
    <scope>NUCLEOTIDE SEQUENCE</scope>
    <source>
        <strain evidence="3">CCMP1594</strain>
    </source>
</reference>
<dbReference type="GO" id="GO:0030247">
    <property type="term" value="F:polysaccharide binding"/>
    <property type="evidence" value="ECO:0007669"/>
    <property type="project" value="InterPro"/>
</dbReference>
<dbReference type="InterPro" id="IPR048510">
    <property type="entry name" value="WsaF_N"/>
</dbReference>